<keyword evidence="1" id="KW-1133">Transmembrane helix</keyword>
<feature type="transmembrane region" description="Helical" evidence="1">
    <location>
        <begin position="12"/>
        <end position="31"/>
    </location>
</feature>
<feature type="transmembrane region" description="Helical" evidence="1">
    <location>
        <begin position="297"/>
        <end position="318"/>
    </location>
</feature>
<dbReference type="AlphaFoldDB" id="A0A0K2SK11"/>
<dbReference type="PATRIC" id="fig|1555112.3.peg.1643"/>
<keyword evidence="4" id="KW-1185">Reference proteome</keyword>
<dbReference type="Proteomes" id="UP000065807">
    <property type="component" value="Chromosome"/>
</dbReference>
<name>A0A0K2SK11_LIMPI</name>
<feature type="transmembrane region" description="Helical" evidence="1">
    <location>
        <begin position="225"/>
        <end position="251"/>
    </location>
</feature>
<feature type="transmembrane region" description="Helical" evidence="1">
    <location>
        <begin position="85"/>
        <end position="106"/>
    </location>
</feature>
<reference evidence="4" key="1">
    <citation type="submission" date="2015-07" db="EMBL/GenBank/DDBJ databases">
        <title>Complete genome sequence and phylogenetic analysis of Limnochorda pilosa.</title>
        <authorList>
            <person name="Watanabe M."/>
            <person name="Kojima H."/>
            <person name="Fukui M."/>
        </authorList>
    </citation>
    <scope>NUCLEOTIDE SEQUENCE [LARGE SCALE GENOMIC DNA]</scope>
    <source>
        <strain evidence="4">HC45</strain>
    </source>
</reference>
<evidence type="ECO:0000313" key="3">
    <source>
        <dbReference type="EMBL" id="BAS27456.1"/>
    </source>
</evidence>
<evidence type="ECO:0000313" key="4">
    <source>
        <dbReference type="Proteomes" id="UP000065807"/>
    </source>
</evidence>
<reference evidence="4" key="2">
    <citation type="journal article" date="2016" name="Int. J. Syst. Evol. Microbiol.">
        <title>Complete genome sequence and cell structure of Limnochorda pilosa, a Gram-negative spore-former within the phylum Firmicutes.</title>
        <authorList>
            <person name="Watanabe M."/>
            <person name="Kojima H."/>
            <person name="Fukui M."/>
        </authorList>
    </citation>
    <scope>NUCLEOTIDE SEQUENCE [LARGE SCALE GENOMIC DNA]</scope>
    <source>
        <strain evidence="4">HC45</strain>
    </source>
</reference>
<feature type="transmembrane region" description="Helical" evidence="1">
    <location>
        <begin position="370"/>
        <end position="397"/>
    </location>
</feature>
<dbReference type="InterPro" id="IPR011642">
    <property type="entry name" value="Gate_dom"/>
</dbReference>
<dbReference type="STRING" id="1555112.LIP_1610"/>
<sequence>MASTSATVPSRAAAYAAAAGAAALTLAVVVYPRSAFEASLDGLRLWFQVVLPSLLPFFALAQILMGLGAVHFIGVCLEPLMRPLFRLPGTAAFAVAMGLVSGYPLGAKVTGDLRRNRLCTVVEAERLVAFANTADPLFMSGAVAVGMFAQPRLGAVLAFAHYASVLLVGLVMRFHGYRWAPPAPPPSGPLLRRALDALYQARLRDGRPFGRLFGDVLRDSMSQMLFIGGTITLFSVLLQVATLTGVVHWAAAHLVTPVLGGLGLDPGMADGLTAGFFELDLGSRAAAQAAAPLLDRAVAASAIIAWSGLSVHAQVAAMVHGTGLRMGPYLLARLLHSVLAGVLTVAAFHLGGSFPTLAPTVGPAGAPGFAARFLGATLQAVGVALTLLVTGVLWHLLRQGGRRLFRGR</sequence>
<dbReference type="OrthoDB" id="1645614at2"/>
<dbReference type="KEGG" id="lpil:LIP_1610"/>
<accession>A0A0K2SK11</accession>
<proteinExistence type="predicted"/>
<dbReference type="RefSeq" id="WP_068136339.1">
    <property type="nucleotide sequence ID" value="NZ_AP014924.1"/>
</dbReference>
<dbReference type="Pfam" id="PF07670">
    <property type="entry name" value="Gate"/>
    <property type="match status" value="1"/>
</dbReference>
<protein>
    <submittedName>
        <fullName evidence="3">Nucleoside recognition protein</fullName>
    </submittedName>
</protein>
<keyword evidence="1" id="KW-0472">Membrane</keyword>
<feature type="domain" description="Nucleoside transporter/FeoB GTPase Gate" evidence="2">
    <location>
        <begin position="49"/>
        <end position="132"/>
    </location>
</feature>
<feature type="transmembrane region" description="Helical" evidence="1">
    <location>
        <begin position="155"/>
        <end position="172"/>
    </location>
</feature>
<gene>
    <name evidence="3" type="ORF">LIP_1610</name>
</gene>
<organism evidence="3 4">
    <name type="scientific">Limnochorda pilosa</name>
    <dbReference type="NCBI Taxonomy" id="1555112"/>
    <lineage>
        <taxon>Bacteria</taxon>
        <taxon>Bacillati</taxon>
        <taxon>Bacillota</taxon>
        <taxon>Limnochordia</taxon>
        <taxon>Limnochordales</taxon>
        <taxon>Limnochordaceae</taxon>
        <taxon>Limnochorda</taxon>
    </lineage>
</organism>
<evidence type="ECO:0000256" key="1">
    <source>
        <dbReference type="SAM" id="Phobius"/>
    </source>
</evidence>
<dbReference type="EMBL" id="AP014924">
    <property type="protein sequence ID" value="BAS27456.1"/>
    <property type="molecule type" value="Genomic_DNA"/>
</dbReference>
<feature type="transmembrane region" description="Helical" evidence="1">
    <location>
        <begin position="330"/>
        <end position="350"/>
    </location>
</feature>
<keyword evidence="1" id="KW-0812">Transmembrane</keyword>
<evidence type="ECO:0000259" key="2">
    <source>
        <dbReference type="Pfam" id="PF07670"/>
    </source>
</evidence>